<evidence type="ECO:0000259" key="3">
    <source>
        <dbReference type="Pfam" id="PF00589"/>
    </source>
</evidence>
<gene>
    <name evidence="4" type="ORF">INT48_002545</name>
</gene>
<comment type="caution">
    <text evidence="4">The sequence shown here is derived from an EMBL/GenBank/DDBJ whole genome shotgun (WGS) entry which is preliminary data.</text>
</comment>
<dbReference type="InterPro" id="IPR013762">
    <property type="entry name" value="Integrase-like_cat_sf"/>
</dbReference>
<dbReference type="Gene3D" id="1.10.443.10">
    <property type="entry name" value="Intergrase catalytic core"/>
    <property type="match status" value="1"/>
</dbReference>
<dbReference type="PANTHER" id="PTHR35617:SF3">
    <property type="entry name" value="CORE-BINDING (CB) DOMAIN-CONTAINING PROTEIN"/>
    <property type="match status" value="1"/>
</dbReference>
<feature type="compositionally biased region" description="Polar residues" evidence="2">
    <location>
        <begin position="1"/>
        <end position="18"/>
    </location>
</feature>
<dbReference type="GO" id="GO:0015074">
    <property type="term" value="P:DNA integration"/>
    <property type="evidence" value="ECO:0007669"/>
    <property type="project" value="InterPro"/>
</dbReference>
<sequence length="475" mass="54466">MDSNSSPDQTIFNMQQRLAQLEQMIQQAQPSAEPSSSSTNPTAMDMNDTSEQVSDLHSLQVRPSYTWTPPEFLTELLSLDEPLFTSSILTDDERKKTIERYPPVENLHYQPPDTIPVAARKMDRYQTKQDIKDDNQDNAQRYLYMLADCRSLLLNVATQINELRNNTTNQSYKPGQLLFLQWALDNNISQTEFSAIDLINFLSDMFSSKGYAVTTIQLFRFAVTHLHNNPQSLRENQDLNEFVTTILNQAPPIRLHKSTINLQPTFTFLKNTENGTTSLAELQSKLAFLLAVTCFLRPSDLHRIPINSMKIENNNTELLFDVNCPKEKRDRRMIVKIFQVKAHQEPHLCPVNACSVYLQKRPACTATTLFVNSLRPNNPISVRTIQRWLTKLLHLSTSENRISIRSIASSLALQVGIPKEGIVTLGNWTSSTFENHYRREHLSQFDFTNSLISYMNIDNSDDNEEFFDAEDMDFG</sequence>
<feature type="region of interest" description="Disordered" evidence="2">
    <location>
        <begin position="1"/>
        <end position="53"/>
    </location>
</feature>
<organism evidence="4 5">
    <name type="scientific">Thamnidium elegans</name>
    <dbReference type="NCBI Taxonomy" id="101142"/>
    <lineage>
        <taxon>Eukaryota</taxon>
        <taxon>Fungi</taxon>
        <taxon>Fungi incertae sedis</taxon>
        <taxon>Mucoromycota</taxon>
        <taxon>Mucoromycotina</taxon>
        <taxon>Mucoromycetes</taxon>
        <taxon>Mucorales</taxon>
        <taxon>Mucorineae</taxon>
        <taxon>Mucoraceae</taxon>
        <taxon>Thamnidium</taxon>
    </lineage>
</organism>
<accession>A0A8H7W2Y6</accession>
<evidence type="ECO:0000313" key="5">
    <source>
        <dbReference type="Proteomes" id="UP000613177"/>
    </source>
</evidence>
<dbReference type="EMBL" id="JAEPRE010000001">
    <property type="protein sequence ID" value="KAG2237983.1"/>
    <property type="molecule type" value="Genomic_DNA"/>
</dbReference>
<dbReference type="AlphaFoldDB" id="A0A8H7W2Y6"/>
<feature type="compositionally biased region" description="Low complexity" evidence="2">
    <location>
        <begin position="26"/>
        <end position="43"/>
    </location>
</feature>
<feature type="domain" description="Tyr recombinase" evidence="3">
    <location>
        <begin position="278"/>
        <end position="439"/>
    </location>
</feature>
<proteinExistence type="predicted"/>
<protein>
    <recommendedName>
        <fullName evidence="3">Tyr recombinase domain-containing protein</fullName>
    </recommendedName>
</protein>
<dbReference type="GO" id="GO:0006310">
    <property type="term" value="P:DNA recombination"/>
    <property type="evidence" value="ECO:0007669"/>
    <property type="project" value="UniProtKB-KW"/>
</dbReference>
<dbReference type="SUPFAM" id="SSF56349">
    <property type="entry name" value="DNA breaking-rejoining enzymes"/>
    <property type="match status" value="1"/>
</dbReference>
<dbReference type="InterPro" id="IPR002104">
    <property type="entry name" value="Integrase_catalytic"/>
</dbReference>
<dbReference type="InterPro" id="IPR011010">
    <property type="entry name" value="DNA_brk_join_enz"/>
</dbReference>
<evidence type="ECO:0000256" key="2">
    <source>
        <dbReference type="SAM" id="MobiDB-lite"/>
    </source>
</evidence>
<dbReference type="PANTHER" id="PTHR35617">
    <property type="entry name" value="PHAGE_INTEGRASE DOMAIN-CONTAINING PROTEIN"/>
    <property type="match status" value="1"/>
</dbReference>
<evidence type="ECO:0000313" key="4">
    <source>
        <dbReference type="EMBL" id="KAG2237983.1"/>
    </source>
</evidence>
<dbReference type="Pfam" id="PF00589">
    <property type="entry name" value="Phage_integrase"/>
    <property type="match status" value="1"/>
</dbReference>
<reference evidence="4" key="1">
    <citation type="submission" date="2021-01" db="EMBL/GenBank/DDBJ databases">
        <title>Metabolic potential, ecology and presence of endohyphal bacteria is reflected in genomic diversity of Mucoromycotina.</title>
        <authorList>
            <person name="Muszewska A."/>
            <person name="Okrasinska A."/>
            <person name="Steczkiewicz K."/>
            <person name="Drgas O."/>
            <person name="Orlowska M."/>
            <person name="Perlinska-Lenart U."/>
            <person name="Aleksandrzak-Piekarczyk T."/>
            <person name="Szatraj K."/>
            <person name="Zielenkiewicz U."/>
            <person name="Pilsyk S."/>
            <person name="Malc E."/>
            <person name="Mieczkowski P."/>
            <person name="Kruszewska J.S."/>
            <person name="Biernat P."/>
            <person name="Pawlowska J."/>
        </authorList>
    </citation>
    <scope>NUCLEOTIDE SEQUENCE</scope>
    <source>
        <strain evidence="4">WA0000018081</strain>
    </source>
</reference>
<name>A0A8H7W2Y6_9FUNG</name>
<dbReference type="GO" id="GO:0003677">
    <property type="term" value="F:DNA binding"/>
    <property type="evidence" value="ECO:0007669"/>
    <property type="project" value="InterPro"/>
</dbReference>
<keyword evidence="5" id="KW-1185">Reference proteome</keyword>
<keyword evidence="1" id="KW-0233">DNA recombination</keyword>
<evidence type="ECO:0000256" key="1">
    <source>
        <dbReference type="ARBA" id="ARBA00023172"/>
    </source>
</evidence>
<dbReference type="Proteomes" id="UP000613177">
    <property type="component" value="Unassembled WGS sequence"/>
</dbReference>